<evidence type="ECO:0000256" key="3">
    <source>
        <dbReference type="ARBA" id="ARBA00022741"/>
    </source>
</evidence>
<dbReference type="SUPFAM" id="SSF90123">
    <property type="entry name" value="ABC transporter transmembrane region"/>
    <property type="match status" value="1"/>
</dbReference>
<dbReference type="PANTHER" id="PTHR43394">
    <property type="entry name" value="ATP-DEPENDENT PERMEASE MDL1, MITOCHONDRIAL"/>
    <property type="match status" value="1"/>
</dbReference>
<keyword evidence="11" id="KW-1185">Reference proteome</keyword>
<sequence length="600" mass="62155">MTLAHDPTRHTALPVATGAATRRRLTVALAQRRPALVRIALASLLAGIAAVAPALVLGILVDEVADEGRLSVLLPIAAIAATAALVGGLATGFSMYVIAALGSDLLADLRESVIRTALRLPAETMEDAGRGDLLSRVSNDVAAVSKAVSTVLPTVVVSAVLAAVSIITMAGLDWRLGLAGAIAIPLYGLALHWYLPRSTPRYRAERRAVAERSQVLVERIVGARTVHAYGIEEREIARVDAASAAARDISISAFTLFTRLVGRVNRAEFIGLAAILVVGFILVEDGAVTVGATTAAALLFHRLFNPIGMILYSFADLQLAAAGLTRLVGVADADTTNETDSASAPAVPADSALELRDVHFGYDAGHPVLRGVSLRIEPGTSVALVGPSGAGKSTLAAIAAGTYPPTSGSATIGGVDLHALPYRTVRQHVVVLSQDVHVFAGTITEDLQLAKPAADADDIRAALAGVGALEWARDLPHGLDTIVGEGGHQLTDAQAQQLALARLVLIDPPVAVLDEATAEAGSLGARDLDRSAVAATAGRTTLIVAHRLSQAVTCDRVVVMDRGVLVQQGTPSELLATPGPFAQLWTAWNIQGQGKDADDE</sequence>
<feature type="domain" description="ABC transporter" evidence="8">
    <location>
        <begin position="353"/>
        <end position="587"/>
    </location>
</feature>
<feature type="transmembrane region" description="Helical" evidence="7">
    <location>
        <begin position="269"/>
        <end position="300"/>
    </location>
</feature>
<dbReference type="GO" id="GO:0005524">
    <property type="term" value="F:ATP binding"/>
    <property type="evidence" value="ECO:0007669"/>
    <property type="project" value="UniProtKB-KW"/>
</dbReference>
<dbReference type="EMBL" id="JAPWIE010000002">
    <property type="protein sequence ID" value="MCZ4549781.1"/>
    <property type="molecule type" value="Genomic_DNA"/>
</dbReference>
<reference evidence="10" key="1">
    <citation type="submission" date="2022-12" db="EMBL/GenBank/DDBJ databases">
        <authorList>
            <person name="Krivoruchko A.V."/>
            <person name="Elkin A."/>
        </authorList>
    </citation>
    <scope>NUCLEOTIDE SEQUENCE</scope>
    <source>
        <strain evidence="10">IEGM 1388</strain>
    </source>
</reference>
<organism evidence="10 11">
    <name type="scientific">Gordonia rubripertincta</name>
    <name type="common">Rhodococcus corallinus</name>
    <dbReference type="NCBI Taxonomy" id="36822"/>
    <lineage>
        <taxon>Bacteria</taxon>
        <taxon>Bacillati</taxon>
        <taxon>Actinomycetota</taxon>
        <taxon>Actinomycetes</taxon>
        <taxon>Mycobacteriales</taxon>
        <taxon>Gordoniaceae</taxon>
        <taxon>Gordonia</taxon>
    </lineage>
</organism>
<dbReference type="SMART" id="SM00382">
    <property type="entry name" value="AAA"/>
    <property type="match status" value="1"/>
</dbReference>
<dbReference type="Pfam" id="PF00005">
    <property type="entry name" value="ABC_tran"/>
    <property type="match status" value="1"/>
</dbReference>
<feature type="transmembrane region" description="Helical" evidence="7">
    <location>
        <begin position="176"/>
        <end position="195"/>
    </location>
</feature>
<proteinExistence type="predicted"/>
<feature type="transmembrane region" description="Helical" evidence="7">
    <location>
        <begin position="39"/>
        <end position="61"/>
    </location>
</feature>
<dbReference type="SUPFAM" id="SSF52540">
    <property type="entry name" value="P-loop containing nucleoside triphosphate hydrolases"/>
    <property type="match status" value="1"/>
</dbReference>
<dbReference type="InterPro" id="IPR027417">
    <property type="entry name" value="P-loop_NTPase"/>
</dbReference>
<dbReference type="Gene3D" id="1.20.1560.10">
    <property type="entry name" value="ABC transporter type 1, transmembrane domain"/>
    <property type="match status" value="1"/>
</dbReference>
<evidence type="ECO:0000256" key="7">
    <source>
        <dbReference type="SAM" id="Phobius"/>
    </source>
</evidence>
<dbReference type="Proteomes" id="UP001067235">
    <property type="component" value="Unassembled WGS sequence"/>
</dbReference>
<evidence type="ECO:0000313" key="11">
    <source>
        <dbReference type="Proteomes" id="UP001067235"/>
    </source>
</evidence>
<keyword evidence="6 7" id="KW-0472">Membrane</keyword>
<evidence type="ECO:0000259" key="9">
    <source>
        <dbReference type="PROSITE" id="PS50929"/>
    </source>
</evidence>
<comment type="subcellular location">
    <subcellularLocation>
        <location evidence="1">Cell membrane</location>
        <topology evidence="1">Multi-pass membrane protein</topology>
    </subcellularLocation>
</comment>
<feature type="transmembrane region" description="Helical" evidence="7">
    <location>
        <begin position="151"/>
        <end position="170"/>
    </location>
</feature>
<evidence type="ECO:0000256" key="5">
    <source>
        <dbReference type="ARBA" id="ARBA00022989"/>
    </source>
</evidence>
<keyword evidence="2 7" id="KW-0812">Transmembrane</keyword>
<keyword evidence="5 7" id="KW-1133">Transmembrane helix</keyword>
<dbReference type="RefSeq" id="WP_301570308.1">
    <property type="nucleotide sequence ID" value="NZ_JAPWIE010000002.1"/>
</dbReference>
<evidence type="ECO:0000256" key="2">
    <source>
        <dbReference type="ARBA" id="ARBA00022692"/>
    </source>
</evidence>
<dbReference type="Pfam" id="PF00664">
    <property type="entry name" value="ABC_membrane"/>
    <property type="match status" value="1"/>
</dbReference>
<evidence type="ECO:0000256" key="6">
    <source>
        <dbReference type="ARBA" id="ARBA00023136"/>
    </source>
</evidence>
<evidence type="ECO:0000259" key="8">
    <source>
        <dbReference type="PROSITE" id="PS50893"/>
    </source>
</evidence>
<dbReference type="PANTHER" id="PTHR43394:SF1">
    <property type="entry name" value="ATP-BINDING CASSETTE SUB-FAMILY B MEMBER 10, MITOCHONDRIAL"/>
    <property type="match status" value="1"/>
</dbReference>
<evidence type="ECO:0000256" key="1">
    <source>
        <dbReference type="ARBA" id="ARBA00004651"/>
    </source>
</evidence>
<dbReference type="InterPro" id="IPR039421">
    <property type="entry name" value="Type_1_exporter"/>
</dbReference>
<dbReference type="InterPro" id="IPR003439">
    <property type="entry name" value="ABC_transporter-like_ATP-bd"/>
</dbReference>
<feature type="domain" description="ABC transmembrane type-1" evidence="9">
    <location>
        <begin position="39"/>
        <end position="319"/>
    </location>
</feature>
<feature type="transmembrane region" description="Helical" evidence="7">
    <location>
        <begin position="73"/>
        <end position="101"/>
    </location>
</feature>
<keyword evidence="4 10" id="KW-0067">ATP-binding</keyword>
<comment type="caution">
    <text evidence="10">The sequence shown here is derived from an EMBL/GenBank/DDBJ whole genome shotgun (WGS) entry which is preliminary data.</text>
</comment>
<dbReference type="Gene3D" id="3.40.50.300">
    <property type="entry name" value="P-loop containing nucleotide triphosphate hydrolases"/>
    <property type="match status" value="1"/>
</dbReference>
<dbReference type="CDD" id="cd07346">
    <property type="entry name" value="ABC_6TM_exporters"/>
    <property type="match status" value="1"/>
</dbReference>
<dbReference type="InterPro" id="IPR036640">
    <property type="entry name" value="ABC1_TM_sf"/>
</dbReference>
<protein>
    <submittedName>
        <fullName evidence="10">ABC transporter ATP-binding protein</fullName>
    </submittedName>
</protein>
<dbReference type="InterPro" id="IPR011527">
    <property type="entry name" value="ABC1_TM_dom"/>
</dbReference>
<evidence type="ECO:0000256" key="4">
    <source>
        <dbReference type="ARBA" id="ARBA00022840"/>
    </source>
</evidence>
<dbReference type="InterPro" id="IPR003593">
    <property type="entry name" value="AAA+_ATPase"/>
</dbReference>
<dbReference type="PROSITE" id="PS50929">
    <property type="entry name" value="ABC_TM1F"/>
    <property type="match status" value="1"/>
</dbReference>
<name>A0ABT4MU56_GORRU</name>
<accession>A0ABT4MU56</accession>
<keyword evidence="3" id="KW-0547">Nucleotide-binding</keyword>
<gene>
    <name evidence="10" type="ORF">O4213_07295</name>
</gene>
<dbReference type="PROSITE" id="PS50893">
    <property type="entry name" value="ABC_TRANSPORTER_2"/>
    <property type="match status" value="1"/>
</dbReference>
<evidence type="ECO:0000313" key="10">
    <source>
        <dbReference type="EMBL" id="MCZ4549781.1"/>
    </source>
</evidence>